<dbReference type="SUPFAM" id="SSF46785">
    <property type="entry name" value="Winged helix' DNA-binding domain"/>
    <property type="match status" value="1"/>
</dbReference>
<proteinExistence type="predicted"/>
<evidence type="ECO:0000313" key="2">
    <source>
        <dbReference type="Proteomes" id="UP000549971"/>
    </source>
</evidence>
<reference evidence="1 2" key="1">
    <citation type="submission" date="2020-08" db="EMBL/GenBank/DDBJ databases">
        <title>Sequencing the genomes of 1000 actinobacteria strains.</title>
        <authorList>
            <person name="Klenk H.-P."/>
        </authorList>
    </citation>
    <scope>NUCLEOTIDE SEQUENCE [LARGE SCALE GENOMIC DNA]</scope>
    <source>
        <strain evidence="1 2">DSM 28967</strain>
    </source>
</reference>
<dbReference type="InterPro" id="IPR027417">
    <property type="entry name" value="P-loop_NTPase"/>
</dbReference>
<name>A0A7W9MY34_9ACTN</name>
<accession>A0A7W9MY34</accession>
<dbReference type="InterPro" id="IPR036388">
    <property type="entry name" value="WH-like_DNA-bd_sf"/>
</dbReference>
<protein>
    <recommendedName>
        <fullName evidence="3">AAA domain-containing protein</fullName>
    </recommendedName>
</protein>
<evidence type="ECO:0000313" key="1">
    <source>
        <dbReference type="EMBL" id="MBB5840015.1"/>
    </source>
</evidence>
<dbReference type="Gene3D" id="3.40.50.300">
    <property type="entry name" value="P-loop containing nucleotide triphosphate hydrolases"/>
    <property type="match status" value="1"/>
</dbReference>
<dbReference type="InterPro" id="IPR036390">
    <property type="entry name" value="WH_DNA-bd_sf"/>
</dbReference>
<dbReference type="AlphaFoldDB" id="A0A7W9MY34"/>
<dbReference type="RefSeq" id="WP_202893198.1">
    <property type="nucleotide sequence ID" value="NZ_JACHMY010000001.1"/>
</dbReference>
<dbReference type="Pfam" id="PF13481">
    <property type="entry name" value="AAA_25"/>
    <property type="match status" value="1"/>
</dbReference>
<organism evidence="1 2">
    <name type="scientific">Kribbella italica</name>
    <dbReference type="NCBI Taxonomy" id="1540520"/>
    <lineage>
        <taxon>Bacteria</taxon>
        <taxon>Bacillati</taxon>
        <taxon>Actinomycetota</taxon>
        <taxon>Actinomycetes</taxon>
        <taxon>Propionibacteriales</taxon>
        <taxon>Kribbellaceae</taxon>
        <taxon>Kribbella</taxon>
    </lineage>
</organism>
<comment type="caution">
    <text evidence="1">The sequence shown here is derived from an EMBL/GenBank/DDBJ whole genome shotgun (WGS) entry which is preliminary data.</text>
</comment>
<gene>
    <name evidence="1" type="ORF">HDA39_006749</name>
</gene>
<sequence length="334" mass="35794">MTANPTHPGYRGEDNVRMLHPFADAWTADRLLETEFPEPAWAIPGIVPEGLSVLAGAPKVGKSWLALCWALSVAAGGLALGSLQCDAGPVLYLALEDNPRRLQRRIRTVLDGAPAPSGLHLATDCPALGAGGSDDIAGWLDYFTDARMVVIDVFAKVRGQVAGSNAYADDYRATGLAKTIADRYEVAVVLVHHIRKMGSEDFLEELSGTNGIAGAADTVHVLRRERYEADGTLATTGRDVEETKRALHQDPTTQAWTLLDGPALDHTVHETSATILRYVRAHQGASPKEISDATGLDIGNTRKTCGRMENRGHLVRVADGRYAAPPDHETGAPP</sequence>
<evidence type="ECO:0008006" key="3">
    <source>
        <dbReference type="Google" id="ProtNLM"/>
    </source>
</evidence>
<dbReference type="SUPFAM" id="SSF52540">
    <property type="entry name" value="P-loop containing nucleoside triphosphate hydrolases"/>
    <property type="match status" value="1"/>
</dbReference>
<dbReference type="Proteomes" id="UP000549971">
    <property type="component" value="Unassembled WGS sequence"/>
</dbReference>
<dbReference type="EMBL" id="JACHMY010000001">
    <property type="protein sequence ID" value="MBB5840015.1"/>
    <property type="molecule type" value="Genomic_DNA"/>
</dbReference>
<keyword evidence="2" id="KW-1185">Reference proteome</keyword>
<dbReference type="Gene3D" id="1.10.10.10">
    <property type="entry name" value="Winged helix-like DNA-binding domain superfamily/Winged helix DNA-binding domain"/>
    <property type="match status" value="1"/>
</dbReference>